<sequence length="123" mass="14251">MTGTLHYHTSRLCTTISTTALLGILRFTFYLDANQRCHLIHSFGLRQSTAEYARNAIARADHAHQLDRKMLTASQQMQKHSYYECHCRERFPVGSIVLFWSPTQHVGLSEKLSRFTGPYHILR</sequence>
<dbReference type="EMBL" id="GIKN01007462">
    <property type="protein sequence ID" value="NIE49735.1"/>
    <property type="molecule type" value="Transcribed_RNA"/>
</dbReference>
<name>A0A6G5AFG5_RHIMP</name>
<protein>
    <submittedName>
        <fullName evidence="1">Putative tick transposon</fullName>
    </submittedName>
</protein>
<dbReference type="AlphaFoldDB" id="A0A6G5AFG5"/>
<evidence type="ECO:0000313" key="1">
    <source>
        <dbReference type="EMBL" id="NIE49735.1"/>
    </source>
</evidence>
<proteinExistence type="predicted"/>
<organism evidence="1">
    <name type="scientific">Rhipicephalus microplus</name>
    <name type="common">Cattle tick</name>
    <name type="synonym">Boophilus microplus</name>
    <dbReference type="NCBI Taxonomy" id="6941"/>
    <lineage>
        <taxon>Eukaryota</taxon>
        <taxon>Metazoa</taxon>
        <taxon>Ecdysozoa</taxon>
        <taxon>Arthropoda</taxon>
        <taxon>Chelicerata</taxon>
        <taxon>Arachnida</taxon>
        <taxon>Acari</taxon>
        <taxon>Parasitiformes</taxon>
        <taxon>Ixodida</taxon>
        <taxon>Ixodoidea</taxon>
        <taxon>Ixodidae</taxon>
        <taxon>Rhipicephalinae</taxon>
        <taxon>Rhipicephalus</taxon>
        <taxon>Boophilus</taxon>
    </lineage>
</organism>
<accession>A0A6G5AFG5</accession>
<reference evidence="1" key="1">
    <citation type="submission" date="2020-03" db="EMBL/GenBank/DDBJ databases">
        <title>A transcriptome and proteome of the tick Rhipicephalus microplus shaped by the genetic composition of its hosts and developmental stage.</title>
        <authorList>
            <person name="Garcia G.R."/>
            <person name="Ribeiro J.M.C."/>
            <person name="Maruyama S.R."/>
            <person name="Gardinasse L.G."/>
            <person name="Nelson K."/>
            <person name="Ferreira B.R."/>
            <person name="Andrade T.G."/>
            <person name="Santos I.K.F.M."/>
        </authorList>
    </citation>
    <scope>NUCLEOTIDE SEQUENCE</scope>
    <source>
        <strain evidence="1">NSGR</strain>
        <tissue evidence="1">Salivary glands</tissue>
    </source>
</reference>